<dbReference type="Pfam" id="PF12710">
    <property type="entry name" value="HAD"/>
    <property type="match status" value="1"/>
</dbReference>
<name>A0A2A9F2E1_9MICO</name>
<comment type="caution">
    <text evidence="1">The sequence shown here is derived from an EMBL/GenBank/DDBJ whole genome shotgun (WGS) entry which is preliminary data.</text>
</comment>
<dbReference type="AlphaFoldDB" id="A0A2A9F2E1"/>
<sequence length="224" mass="23511">MGEESPVGALGEVVVFDLDGVIYRGDTFFRFILNLLRANPARLTPPLLRIFPAGVGSLVRPHARGAVLGRFVRAAVGHMSLDQYQDAAAAFGRRLAHAEGAVAAALHAIDSHLKAGATVVVATASEITLARAYLDGVGLNHVAVVGSRIAVPAAGFSEHARGANKVAALKVAGYLPPFAQVYTDSAADLPLLAHAAVPVLVNASPQTRARAKEYLGTRPRELEW</sequence>
<evidence type="ECO:0000313" key="1">
    <source>
        <dbReference type="EMBL" id="PFG44941.1"/>
    </source>
</evidence>
<dbReference type="SUPFAM" id="SSF56784">
    <property type="entry name" value="HAD-like"/>
    <property type="match status" value="1"/>
</dbReference>
<accession>A0A2A9F2E1</accession>
<evidence type="ECO:0000313" key="2">
    <source>
        <dbReference type="Proteomes" id="UP000222106"/>
    </source>
</evidence>
<protein>
    <submittedName>
        <fullName evidence="1">Phosphoserine phosphatase</fullName>
    </submittedName>
</protein>
<keyword evidence="2" id="KW-1185">Reference proteome</keyword>
<organism evidence="1 2">
    <name type="scientific">Georgenia soli</name>
    <dbReference type="NCBI Taxonomy" id="638953"/>
    <lineage>
        <taxon>Bacteria</taxon>
        <taxon>Bacillati</taxon>
        <taxon>Actinomycetota</taxon>
        <taxon>Actinomycetes</taxon>
        <taxon>Micrococcales</taxon>
        <taxon>Bogoriellaceae</taxon>
        <taxon>Georgenia</taxon>
    </lineage>
</organism>
<dbReference type="EMBL" id="PDJI01000003">
    <property type="protein sequence ID" value="PFG44941.1"/>
    <property type="molecule type" value="Genomic_DNA"/>
</dbReference>
<gene>
    <name evidence="1" type="ORF">ATJ97_0217</name>
</gene>
<dbReference type="InterPro" id="IPR036412">
    <property type="entry name" value="HAD-like_sf"/>
</dbReference>
<dbReference type="Proteomes" id="UP000222106">
    <property type="component" value="Unassembled WGS sequence"/>
</dbReference>
<proteinExistence type="predicted"/>
<reference evidence="1 2" key="1">
    <citation type="submission" date="2017-10" db="EMBL/GenBank/DDBJ databases">
        <title>Sequencing the genomes of 1000 actinobacteria strains.</title>
        <authorList>
            <person name="Klenk H.-P."/>
        </authorList>
    </citation>
    <scope>NUCLEOTIDE SEQUENCE [LARGE SCALE GENOMIC DNA]</scope>
    <source>
        <strain evidence="1 2">DSM 21838</strain>
    </source>
</reference>
<dbReference type="Gene3D" id="3.40.50.1000">
    <property type="entry name" value="HAD superfamily/HAD-like"/>
    <property type="match status" value="1"/>
</dbReference>
<dbReference type="Gene3D" id="1.20.1440.100">
    <property type="entry name" value="SG protein - dephosphorylation function"/>
    <property type="match status" value="1"/>
</dbReference>
<dbReference type="InterPro" id="IPR023214">
    <property type="entry name" value="HAD_sf"/>
</dbReference>